<keyword evidence="6" id="KW-1185">Reference proteome</keyword>
<sequence length="1107" mass="119223">MTLGFGDYAQAKFDFPGESPGDLTLKVGDVVRVTDTVDKNWLVGEKVSHEVTAPSGSFPAAFVEQLVLPSVRTGQKIFLAVEDFMAEQTGDLELSKGDIITGIEAVDEAWWRGKNGPLKGIFPLSFVAELWRDDGLRSRSYSARSGSLKSRSGSLTSSRTNSFGGYSGLSIDHVGEGALDTSITKVTEPTFARALVDVSPQLDGELAFQLGDLIEITEIIDSDWFFGRCHQKEGLVSAVCVELLDDLDEGGGAGGGGAEKVGISGGDGNVGISTVSEQEGLNPETPTPALAAPVSPQQKALKKIGEDEYRLRNSSSGSYTSENTRSHDAEIMPYAQVLYSFEAQGRSELSIQEGQIVTLIRHVDADWTEGEVDGKQGLFPTSFVDIVVDCAPYKDSSTMYVEDQVEAYQDQQVGLLTTTSSQSYGRESDSQSSSINSAREETMSSSDKTLTGEVGISAVLTEVLEVSVGSEIGLVLHTFNAQMEGDASVQEGDTVEVVRQVDDNWLEVRTDTLLTGLVPRNHVEIIGLWPKEEQGFTKSTIDNVMPNQNPSKSYASGRQEILKSETELEYHKHSDPHYSILPSQPCSTQEIHDLQSEERTKSDSSSSRNVASISSTKTSVLTAHTLSLPGKKSNAPHVSTLSPKPVLPPKPTLKPKPSSVAKAPMERSHSLNTYKPARPPPLTTAKPYSSLPRTKPHHVVSPNERRLSMSCLDAIIEVEMEKAKSRSSSQNSDPPTDKNTPVPANDSVHVPSTVSISGESTSAVYPEKRQSLPASFQCSDSLILANSFNIDKESVFNSSGNRLSTEDDFTRTVFPTQNASMASNTSASAVSDGRPTLLTSQSVSEDKQTGPPEVDQRRKSASYAEHTRVRPGIPTVTPQESTKQASFVNRAFEMEVDEGKLVDTGGDHHHLPAMPKRAPPSRPNNAVSTSHPLLSSKAKAPPPRPSGPKIAPAPSKVPLVPARAAPTPPKLVPKRPAPKAPGFAPPTNVNANNNNNTKSNGKMNEAKSPAASQSSAKEEPPLPLARPAPQPPVRQPPRPASLASPPLRAPPPRPSDLIVFSPDDSNNNQDQDDEISEETKKEMVKDLKTKLEENKADIKRHVTRTIA</sequence>
<feature type="region of interest" description="Disordered" evidence="3">
    <location>
        <begin position="418"/>
        <end position="448"/>
    </location>
</feature>
<feature type="compositionally biased region" description="Low complexity" evidence="3">
    <location>
        <begin position="819"/>
        <end position="831"/>
    </location>
</feature>
<organism evidence="5 6">
    <name type="scientific">Elysia marginata</name>
    <dbReference type="NCBI Taxonomy" id="1093978"/>
    <lineage>
        <taxon>Eukaryota</taxon>
        <taxon>Metazoa</taxon>
        <taxon>Spiralia</taxon>
        <taxon>Lophotrochozoa</taxon>
        <taxon>Mollusca</taxon>
        <taxon>Gastropoda</taxon>
        <taxon>Heterobranchia</taxon>
        <taxon>Euthyneura</taxon>
        <taxon>Panpulmonata</taxon>
        <taxon>Sacoglossa</taxon>
        <taxon>Placobranchoidea</taxon>
        <taxon>Plakobranchidae</taxon>
        <taxon>Elysia</taxon>
    </lineage>
</organism>
<feature type="domain" description="SH3" evidence="4">
    <location>
        <begin position="4"/>
        <end position="68"/>
    </location>
</feature>
<feature type="compositionally biased region" description="Polar residues" evidence="3">
    <location>
        <begin position="616"/>
        <end position="625"/>
    </location>
</feature>
<feature type="compositionally biased region" description="Low complexity" evidence="3">
    <location>
        <begin position="603"/>
        <end position="615"/>
    </location>
</feature>
<feature type="compositionally biased region" description="Basic and acidic residues" evidence="3">
    <location>
        <begin position="590"/>
        <end position="602"/>
    </location>
</feature>
<feature type="region of interest" description="Disordered" evidence="3">
    <location>
        <begin position="721"/>
        <end position="762"/>
    </location>
</feature>
<feature type="domain" description="SH3" evidence="4">
    <location>
        <begin position="187"/>
        <end position="246"/>
    </location>
</feature>
<dbReference type="Gene3D" id="2.30.30.40">
    <property type="entry name" value="SH3 Domains"/>
    <property type="match status" value="5"/>
</dbReference>
<feature type="domain" description="SH3" evidence="4">
    <location>
        <begin position="73"/>
        <end position="132"/>
    </location>
</feature>
<feature type="compositionally biased region" description="Low complexity" evidence="3">
    <location>
        <begin position="988"/>
        <end position="1015"/>
    </location>
</feature>
<feature type="compositionally biased region" description="Basic and acidic residues" evidence="3">
    <location>
        <begin position="844"/>
        <end position="858"/>
    </location>
</feature>
<dbReference type="SUPFAM" id="SSF50044">
    <property type="entry name" value="SH3-domain"/>
    <property type="match status" value="5"/>
</dbReference>
<evidence type="ECO:0000256" key="1">
    <source>
        <dbReference type="ARBA" id="ARBA00022443"/>
    </source>
</evidence>
<feature type="compositionally biased region" description="Polar residues" evidence="3">
    <location>
        <begin position="750"/>
        <end position="762"/>
    </location>
</feature>
<feature type="compositionally biased region" description="Pro residues" evidence="3">
    <location>
        <begin position="1021"/>
        <end position="1039"/>
    </location>
</feature>
<protein>
    <submittedName>
        <fullName evidence="5">Dynamin-binding protein</fullName>
    </submittedName>
</protein>
<name>A0AAV4ER11_9GAST</name>
<feature type="domain" description="SH3" evidence="4">
    <location>
        <begin position="330"/>
        <end position="389"/>
    </location>
</feature>
<dbReference type="PANTHER" id="PTHR14167">
    <property type="entry name" value="SH3 DOMAIN-CONTAINING"/>
    <property type="match status" value="1"/>
</dbReference>
<feature type="compositionally biased region" description="Polar residues" evidence="3">
    <location>
        <begin position="923"/>
        <end position="933"/>
    </location>
</feature>
<feature type="compositionally biased region" description="Basic and acidic residues" evidence="3">
    <location>
        <begin position="901"/>
        <end position="910"/>
    </location>
</feature>
<feature type="region of interest" description="Disordered" evidence="3">
    <location>
        <begin position="815"/>
        <end position="834"/>
    </location>
</feature>
<dbReference type="PRINTS" id="PR00499">
    <property type="entry name" value="P67PHOX"/>
</dbReference>
<feature type="region of interest" description="Disordered" evidence="3">
    <location>
        <begin position="575"/>
        <end position="705"/>
    </location>
</feature>
<dbReference type="EMBL" id="BMAT01007409">
    <property type="protein sequence ID" value="GFR63562.1"/>
    <property type="molecule type" value="Genomic_DNA"/>
</dbReference>
<evidence type="ECO:0000256" key="3">
    <source>
        <dbReference type="SAM" id="MobiDB-lite"/>
    </source>
</evidence>
<accession>A0AAV4ER11</accession>
<dbReference type="CDD" id="cd00174">
    <property type="entry name" value="SH3"/>
    <property type="match status" value="2"/>
</dbReference>
<proteinExistence type="predicted"/>
<dbReference type="PROSITE" id="PS50002">
    <property type="entry name" value="SH3"/>
    <property type="match status" value="5"/>
</dbReference>
<dbReference type="Proteomes" id="UP000762676">
    <property type="component" value="Unassembled WGS sequence"/>
</dbReference>
<dbReference type="AlphaFoldDB" id="A0AAV4ER11"/>
<feature type="region of interest" description="Disordered" evidence="3">
    <location>
        <begin position="901"/>
        <end position="1083"/>
    </location>
</feature>
<dbReference type="SMART" id="SM00326">
    <property type="entry name" value="SH3"/>
    <property type="match status" value="5"/>
</dbReference>
<dbReference type="Pfam" id="PF00018">
    <property type="entry name" value="SH3_1"/>
    <property type="match status" value="5"/>
</dbReference>
<comment type="caution">
    <text evidence="5">The sequence shown here is derived from an EMBL/GenBank/DDBJ whole genome shotgun (WGS) entry which is preliminary data.</text>
</comment>
<dbReference type="InterPro" id="IPR050384">
    <property type="entry name" value="Endophilin_SH3RF"/>
</dbReference>
<reference evidence="5 6" key="1">
    <citation type="journal article" date="2021" name="Elife">
        <title>Chloroplast acquisition without the gene transfer in kleptoplastic sea slugs, Plakobranchus ocellatus.</title>
        <authorList>
            <person name="Maeda T."/>
            <person name="Takahashi S."/>
            <person name="Yoshida T."/>
            <person name="Shimamura S."/>
            <person name="Takaki Y."/>
            <person name="Nagai Y."/>
            <person name="Toyoda A."/>
            <person name="Suzuki Y."/>
            <person name="Arimoto A."/>
            <person name="Ishii H."/>
            <person name="Satoh N."/>
            <person name="Nishiyama T."/>
            <person name="Hasebe M."/>
            <person name="Maruyama T."/>
            <person name="Minagawa J."/>
            <person name="Obokata J."/>
            <person name="Shigenobu S."/>
        </authorList>
    </citation>
    <scope>NUCLEOTIDE SEQUENCE [LARGE SCALE GENOMIC DNA]</scope>
</reference>
<keyword evidence="1 2" id="KW-0728">SH3 domain</keyword>
<evidence type="ECO:0000313" key="5">
    <source>
        <dbReference type="EMBL" id="GFR63562.1"/>
    </source>
</evidence>
<gene>
    <name evidence="5" type="ORF">ElyMa_003608500</name>
</gene>
<dbReference type="InterPro" id="IPR001452">
    <property type="entry name" value="SH3_domain"/>
</dbReference>
<feature type="region of interest" description="Disordered" evidence="3">
    <location>
        <begin position="839"/>
        <end position="884"/>
    </location>
</feature>
<feature type="domain" description="SH3" evidence="4">
    <location>
        <begin position="468"/>
        <end position="528"/>
    </location>
</feature>
<dbReference type="PANTHER" id="PTHR14167:SF116">
    <property type="entry name" value="CAP, ISOFORM AC"/>
    <property type="match status" value="1"/>
</dbReference>
<evidence type="ECO:0000256" key="2">
    <source>
        <dbReference type="PROSITE-ProRule" id="PRU00192"/>
    </source>
</evidence>
<dbReference type="InterPro" id="IPR036028">
    <property type="entry name" value="SH3-like_dom_sf"/>
</dbReference>
<evidence type="ECO:0000313" key="6">
    <source>
        <dbReference type="Proteomes" id="UP000762676"/>
    </source>
</evidence>
<feature type="compositionally biased region" description="Pro residues" evidence="3">
    <location>
        <begin position="645"/>
        <end position="654"/>
    </location>
</feature>
<feature type="compositionally biased region" description="Polar residues" evidence="3">
    <location>
        <begin position="726"/>
        <end position="739"/>
    </location>
</feature>
<evidence type="ECO:0000259" key="4">
    <source>
        <dbReference type="PROSITE" id="PS50002"/>
    </source>
</evidence>